<dbReference type="GO" id="GO:0003677">
    <property type="term" value="F:DNA binding"/>
    <property type="evidence" value="ECO:0007669"/>
    <property type="project" value="UniProtKB-KW"/>
</dbReference>
<comment type="caution">
    <text evidence="5">The sequence shown here is derived from an EMBL/GenBank/DDBJ whole genome shotgun (WGS) entry which is preliminary data.</text>
</comment>
<dbReference type="PANTHER" id="PTHR43537">
    <property type="entry name" value="TRANSCRIPTIONAL REGULATOR, GNTR FAMILY"/>
    <property type="match status" value="1"/>
</dbReference>
<keyword evidence="2" id="KW-0238">DNA-binding</keyword>
<name>A0A2T0ZY21_9ACTN</name>
<dbReference type="Pfam" id="PF00392">
    <property type="entry name" value="GntR"/>
    <property type="match status" value="1"/>
</dbReference>
<dbReference type="InterPro" id="IPR036388">
    <property type="entry name" value="WH-like_DNA-bd_sf"/>
</dbReference>
<dbReference type="InterPro" id="IPR008920">
    <property type="entry name" value="TF_FadR/GntR_C"/>
</dbReference>
<proteinExistence type="predicted"/>
<dbReference type="CDD" id="cd07377">
    <property type="entry name" value="WHTH_GntR"/>
    <property type="match status" value="1"/>
</dbReference>
<keyword evidence="1" id="KW-0805">Transcription regulation</keyword>
<dbReference type="SMART" id="SM00895">
    <property type="entry name" value="FCD"/>
    <property type="match status" value="1"/>
</dbReference>
<dbReference type="RefSeq" id="WP_106349651.1">
    <property type="nucleotide sequence ID" value="NZ_PVUE01000012.1"/>
</dbReference>
<keyword evidence="6" id="KW-1185">Reference proteome</keyword>
<evidence type="ECO:0000259" key="4">
    <source>
        <dbReference type="PROSITE" id="PS50949"/>
    </source>
</evidence>
<dbReference type="PRINTS" id="PR00035">
    <property type="entry name" value="HTHGNTR"/>
</dbReference>
<dbReference type="AlphaFoldDB" id="A0A2T0ZY21"/>
<evidence type="ECO:0000256" key="3">
    <source>
        <dbReference type="ARBA" id="ARBA00023163"/>
    </source>
</evidence>
<dbReference type="InterPro" id="IPR036390">
    <property type="entry name" value="WH_DNA-bd_sf"/>
</dbReference>
<accession>A0A2T0ZY21</accession>
<dbReference type="InterPro" id="IPR011711">
    <property type="entry name" value="GntR_C"/>
</dbReference>
<dbReference type="Proteomes" id="UP000237752">
    <property type="component" value="Unassembled WGS sequence"/>
</dbReference>
<evidence type="ECO:0000313" key="5">
    <source>
        <dbReference type="EMBL" id="PRZ40978.1"/>
    </source>
</evidence>
<dbReference type="PANTHER" id="PTHR43537:SF5">
    <property type="entry name" value="UXU OPERON TRANSCRIPTIONAL REGULATOR"/>
    <property type="match status" value="1"/>
</dbReference>
<organism evidence="5 6">
    <name type="scientific">Antricoccus suffuscus</name>
    <dbReference type="NCBI Taxonomy" id="1629062"/>
    <lineage>
        <taxon>Bacteria</taxon>
        <taxon>Bacillati</taxon>
        <taxon>Actinomycetota</taxon>
        <taxon>Actinomycetes</taxon>
        <taxon>Geodermatophilales</taxon>
        <taxon>Antricoccaceae</taxon>
        <taxon>Antricoccus</taxon>
    </lineage>
</organism>
<dbReference type="PROSITE" id="PS50949">
    <property type="entry name" value="HTH_GNTR"/>
    <property type="match status" value="1"/>
</dbReference>
<dbReference type="GO" id="GO:0003700">
    <property type="term" value="F:DNA-binding transcription factor activity"/>
    <property type="evidence" value="ECO:0007669"/>
    <property type="project" value="InterPro"/>
</dbReference>
<dbReference type="Pfam" id="PF07729">
    <property type="entry name" value="FCD"/>
    <property type="match status" value="1"/>
</dbReference>
<keyword evidence="3" id="KW-0804">Transcription</keyword>
<feature type="domain" description="HTH gntR-type" evidence="4">
    <location>
        <begin position="4"/>
        <end position="71"/>
    </location>
</feature>
<dbReference type="SUPFAM" id="SSF46785">
    <property type="entry name" value="Winged helix' DNA-binding domain"/>
    <property type="match status" value="1"/>
</dbReference>
<dbReference type="SMART" id="SM00345">
    <property type="entry name" value="HTH_GNTR"/>
    <property type="match status" value="1"/>
</dbReference>
<dbReference type="InterPro" id="IPR000524">
    <property type="entry name" value="Tscrpt_reg_HTH_GntR"/>
</dbReference>
<dbReference type="Gene3D" id="1.10.10.10">
    <property type="entry name" value="Winged helix-like DNA-binding domain superfamily/Winged helix DNA-binding domain"/>
    <property type="match status" value="1"/>
</dbReference>
<dbReference type="SUPFAM" id="SSF48008">
    <property type="entry name" value="GntR ligand-binding domain-like"/>
    <property type="match status" value="1"/>
</dbReference>
<evidence type="ECO:0000256" key="2">
    <source>
        <dbReference type="ARBA" id="ARBA00023125"/>
    </source>
</evidence>
<gene>
    <name evidence="5" type="ORF">CLV47_11211</name>
</gene>
<sequence length="202" mass="22503">MIYTSKADMVTAKLREMIISGEIRSSAALRQRDLAIQFGVSQTPVREALRRLESEGIVVNDPHKGSTVVEASAGLWNENFAIRAALESLAAELACESITDTQIDELARIDKKMRELGEINDEYRDLNQQFHFGICGAARSPMLMSFIRLLWNALGDGPHVVRSHRESARQHAKILKALRARDKDTIGSLLRVHILGAAIDQE</sequence>
<protein>
    <submittedName>
        <fullName evidence="5">GntR family transcriptional regulator</fullName>
    </submittedName>
</protein>
<dbReference type="OrthoDB" id="9816161at2"/>
<reference evidence="5 6" key="1">
    <citation type="submission" date="2018-03" db="EMBL/GenBank/DDBJ databases">
        <title>Genomic Encyclopedia of Archaeal and Bacterial Type Strains, Phase II (KMG-II): from individual species to whole genera.</title>
        <authorList>
            <person name="Goeker M."/>
        </authorList>
    </citation>
    <scope>NUCLEOTIDE SEQUENCE [LARGE SCALE GENOMIC DNA]</scope>
    <source>
        <strain evidence="5 6">DSM 100065</strain>
    </source>
</reference>
<dbReference type="Gene3D" id="1.20.120.530">
    <property type="entry name" value="GntR ligand-binding domain-like"/>
    <property type="match status" value="1"/>
</dbReference>
<evidence type="ECO:0000313" key="6">
    <source>
        <dbReference type="Proteomes" id="UP000237752"/>
    </source>
</evidence>
<dbReference type="EMBL" id="PVUE01000012">
    <property type="protein sequence ID" value="PRZ40978.1"/>
    <property type="molecule type" value="Genomic_DNA"/>
</dbReference>
<evidence type="ECO:0000256" key="1">
    <source>
        <dbReference type="ARBA" id="ARBA00023015"/>
    </source>
</evidence>